<dbReference type="InterPro" id="IPR006671">
    <property type="entry name" value="Cyclin_N"/>
</dbReference>
<dbReference type="InterPro" id="IPR036915">
    <property type="entry name" value="Cyclin-like_sf"/>
</dbReference>
<evidence type="ECO:0000256" key="4">
    <source>
        <dbReference type="ARBA" id="ARBA00022833"/>
    </source>
</evidence>
<reference evidence="11 12" key="1">
    <citation type="submission" date="2021-04" db="EMBL/GenBank/DDBJ databases">
        <authorList>
            <person name="Bliznina A."/>
        </authorList>
    </citation>
    <scope>NUCLEOTIDE SEQUENCE [LARGE SCALE GENOMIC DNA]</scope>
</reference>
<comment type="similarity">
    <text evidence="8">Belongs to the cyclin family.</text>
</comment>
<dbReference type="Pfam" id="PF13639">
    <property type="entry name" value="zf-RING_2"/>
    <property type="match status" value="1"/>
</dbReference>
<dbReference type="SUPFAM" id="SSF57850">
    <property type="entry name" value="RING/U-box"/>
    <property type="match status" value="1"/>
</dbReference>
<evidence type="ECO:0000313" key="11">
    <source>
        <dbReference type="EMBL" id="CAG5091025.1"/>
    </source>
</evidence>
<organism evidence="11 12">
    <name type="scientific">Oikopleura dioica</name>
    <name type="common">Tunicate</name>
    <dbReference type="NCBI Taxonomy" id="34765"/>
    <lineage>
        <taxon>Eukaryota</taxon>
        <taxon>Metazoa</taxon>
        <taxon>Chordata</taxon>
        <taxon>Tunicata</taxon>
        <taxon>Appendicularia</taxon>
        <taxon>Copelata</taxon>
        <taxon>Oikopleuridae</taxon>
        <taxon>Oikopleura</taxon>
    </lineage>
</organism>
<feature type="region of interest" description="Disordered" evidence="9">
    <location>
        <begin position="414"/>
        <end position="438"/>
    </location>
</feature>
<feature type="compositionally biased region" description="Polar residues" evidence="9">
    <location>
        <begin position="420"/>
        <end position="430"/>
    </location>
</feature>
<sequence>MVGIEIPIGTMTLRDEQPVQAMYDFIDKVTASAITYRSIPNLNSDAFLDAFLNQIPRQETEQCVLLWIAKTIIVAHMTFHETRDRLIAYLTDAFQTKYGRRQIPFRPIALPRNELQDKLQAIEIRVKAVASTIILAKRVVKPGLPKMEPTPARKGTRQRMRKIQQSDWKSLETSLLQKRAFRDICSICLNRHGKHPIAMTTCAHVFHQSCLKATRQSKTFHKCPLCREEYKEKVTKRGLRASQNYAAAQIQACVRSFMTRRRLVKNFSSRPNVKALKSEYESFILRNWSKEAISSTSTMISETDKLLEASEDALAASRRIFSQIKLAPEKESEEFQAAAERCVQDRSCSKRMEARRLNPRNRLEGDLVSKGIGGIAKQRTALGNVHGNSRQIKDDASKPHVRTTRAQMLRSKMVVDNQRTKPSLKSQNQPIKRKAEVKKAKIEVQEKIEETKPQVQDMSFDSPMDVSMQSLTSDDSVDDKLQAAIKKVKEHDLLDDANGGPYVDTIYSYTKFLEHAYPVKPRFLTGQKEISHKMRTILVDWIVQVHQRFKLQNETLHLTVAIMDRYLSKVHDLPRKEMQLIGLTAMLLASKYEEIYMPDLGDFEFICDNAYTKDDFKATEIEMLDVLQCNLAFGLSIEHLRRYSTVLTDEIDGIHHSLGKYFTELSLMDYDLCTFKPSIIGAGSMKLALEIHGNKEWDCRLVHFSGYKAEDLEFFINMLCKTIYMVHFTKSKYQASRKKYSSEKLYAAATYHKFEEMKEEIYRRAKLAKEQMDKR</sequence>
<keyword evidence="1" id="KW-0132">Cell division</keyword>
<dbReference type="Pfam" id="PF00134">
    <property type="entry name" value="Cyclin_N"/>
    <property type="match status" value="1"/>
</dbReference>
<dbReference type="InterPro" id="IPR013083">
    <property type="entry name" value="Znf_RING/FYVE/PHD"/>
</dbReference>
<gene>
    <name evidence="11" type="ORF">OKIOD_LOCUS4370</name>
</gene>
<protein>
    <submittedName>
        <fullName evidence="11">Oidioi.mRNA.OKI2018_I69.PAR.g12812.t1.cds</fullName>
    </submittedName>
</protein>
<evidence type="ECO:0000256" key="5">
    <source>
        <dbReference type="ARBA" id="ARBA00023127"/>
    </source>
</evidence>
<dbReference type="PROSITE" id="PS50089">
    <property type="entry name" value="ZF_RING_2"/>
    <property type="match status" value="1"/>
</dbReference>
<dbReference type="SUPFAM" id="SSF47954">
    <property type="entry name" value="Cyclin-like"/>
    <property type="match status" value="2"/>
</dbReference>
<dbReference type="SMART" id="SM00184">
    <property type="entry name" value="RING"/>
    <property type="match status" value="1"/>
</dbReference>
<evidence type="ECO:0000313" key="12">
    <source>
        <dbReference type="Proteomes" id="UP001158576"/>
    </source>
</evidence>
<keyword evidence="4" id="KW-0862">Zinc</keyword>
<evidence type="ECO:0000256" key="2">
    <source>
        <dbReference type="ARBA" id="ARBA00022723"/>
    </source>
</evidence>
<dbReference type="CDD" id="cd20507">
    <property type="entry name" value="CYCLIN_CCNB1-like_rpt1"/>
    <property type="match status" value="1"/>
</dbReference>
<keyword evidence="3 7" id="KW-0863">Zinc-finger</keyword>
<evidence type="ECO:0000256" key="3">
    <source>
        <dbReference type="ARBA" id="ARBA00022771"/>
    </source>
</evidence>
<evidence type="ECO:0000256" key="9">
    <source>
        <dbReference type="SAM" id="MobiDB-lite"/>
    </source>
</evidence>
<dbReference type="InterPro" id="IPR013763">
    <property type="entry name" value="Cyclin-like_dom"/>
</dbReference>
<keyword evidence="5 8" id="KW-0195">Cyclin</keyword>
<dbReference type="Gene3D" id="1.10.472.10">
    <property type="entry name" value="Cyclin-like"/>
    <property type="match status" value="2"/>
</dbReference>
<evidence type="ECO:0000256" key="6">
    <source>
        <dbReference type="ARBA" id="ARBA00023306"/>
    </source>
</evidence>
<proteinExistence type="inferred from homology"/>
<evidence type="ECO:0000256" key="7">
    <source>
        <dbReference type="PROSITE-ProRule" id="PRU00175"/>
    </source>
</evidence>
<dbReference type="InterPro" id="IPR004367">
    <property type="entry name" value="Cyclin_C-dom"/>
</dbReference>
<dbReference type="PROSITE" id="PS50096">
    <property type="entry name" value="IQ"/>
    <property type="match status" value="1"/>
</dbReference>
<dbReference type="Pfam" id="PF02984">
    <property type="entry name" value="Cyclin_C"/>
    <property type="match status" value="1"/>
</dbReference>
<dbReference type="InterPro" id="IPR001841">
    <property type="entry name" value="Znf_RING"/>
</dbReference>
<dbReference type="InterPro" id="IPR039361">
    <property type="entry name" value="Cyclin"/>
</dbReference>
<dbReference type="SMART" id="SM00385">
    <property type="entry name" value="CYCLIN"/>
    <property type="match status" value="2"/>
</dbReference>
<keyword evidence="2" id="KW-0479">Metal-binding</keyword>
<name>A0ABN7S1R2_OIKDI</name>
<keyword evidence="12" id="KW-1185">Reference proteome</keyword>
<dbReference type="InterPro" id="IPR048258">
    <property type="entry name" value="Cyclins_cyclin-box"/>
</dbReference>
<accession>A0ABN7S1R2</accession>
<keyword evidence="6" id="KW-0131">Cell cycle</keyword>
<dbReference type="PROSITE" id="PS00292">
    <property type="entry name" value="CYCLINS"/>
    <property type="match status" value="1"/>
</dbReference>
<evidence type="ECO:0000256" key="1">
    <source>
        <dbReference type="ARBA" id="ARBA00022618"/>
    </source>
</evidence>
<dbReference type="Gene3D" id="3.30.40.10">
    <property type="entry name" value="Zinc/RING finger domain, C3HC4 (zinc finger)"/>
    <property type="match status" value="1"/>
</dbReference>
<dbReference type="EMBL" id="OU015568">
    <property type="protein sequence ID" value="CAG5091025.1"/>
    <property type="molecule type" value="Genomic_DNA"/>
</dbReference>
<feature type="domain" description="RING-type" evidence="10">
    <location>
        <begin position="185"/>
        <end position="227"/>
    </location>
</feature>
<dbReference type="Proteomes" id="UP001158576">
    <property type="component" value="Chromosome PAR"/>
</dbReference>
<dbReference type="SMART" id="SM01332">
    <property type="entry name" value="Cyclin_C"/>
    <property type="match status" value="1"/>
</dbReference>
<evidence type="ECO:0000256" key="8">
    <source>
        <dbReference type="RuleBase" id="RU000383"/>
    </source>
</evidence>
<evidence type="ECO:0000259" key="10">
    <source>
        <dbReference type="PROSITE" id="PS50089"/>
    </source>
</evidence>
<dbReference type="PANTHER" id="PTHR10177">
    <property type="entry name" value="CYCLINS"/>
    <property type="match status" value="1"/>
</dbReference>